<keyword evidence="3" id="KW-1185">Reference proteome</keyword>
<dbReference type="PANTHER" id="PTHR31118">
    <property type="entry name" value="CYCLASE-LIKE PROTEIN 2"/>
    <property type="match status" value="1"/>
</dbReference>
<dbReference type="RefSeq" id="WP_221930301.1">
    <property type="nucleotide sequence ID" value="NZ_FXTP01000008.1"/>
</dbReference>
<gene>
    <name evidence="2" type="ORF">SAMN06265219_10853</name>
</gene>
<dbReference type="GO" id="GO:0004061">
    <property type="term" value="F:arylformamidase activity"/>
    <property type="evidence" value="ECO:0007669"/>
    <property type="project" value="InterPro"/>
</dbReference>
<dbReference type="InterPro" id="IPR007325">
    <property type="entry name" value="KFase/CYL"/>
</dbReference>
<evidence type="ECO:0000256" key="1">
    <source>
        <dbReference type="SAM" id="SignalP"/>
    </source>
</evidence>
<dbReference type="Proteomes" id="UP000317557">
    <property type="component" value="Unassembled WGS sequence"/>
</dbReference>
<organism evidence="2 3">
    <name type="scientific">Gracilimonas mengyeensis</name>
    <dbReference type="NCBI Taxonomy" id="1302730"/>
    <lineage>
        <taxon>Bacteria</taxon>
        <taxon>Pseudomonadati</taxon>
        <taxon>Balneolota</taxon>
        <taxon>Balneolia</taxon>
        <taxon>Balneolales</taxon>
        <taxon>Balneolaceae</taxon>
        <taxon>Gracilimonas</taxon>
    </lineage>
</organism>
<protein>
    <submittedName>
        <fullName evidence="2">Kynurenine formamidase</fullName>
    </submittedName>
</protein>
<evidence type="ECO:0000313" key="3">
    <source>
        <dbReference type="Proteomes" id="UP000317557"/>
    </source>
</evidence>
<sequence length="266" mass="29440">MKTTTAILLLFGTLLFTMCTPVEEYEIGEGTWVDLTHDYSEETLFWPTSDTFKLDTVFVGQTDSGFYYESYKFSTAEHGGTHLDAPIHFSEGKKSVEELEVDQLTGQAVVVDVSDKAEANRDYQITPKDLTSWEAEYGEIPNGAMLLFYTGLSAYWPDAEQYLGTTTRGQQGVAELSFPGIHPETARWLVENRNIKAVGLDTPSLDYGQSTLFETHQILFEANIPGFENVANLDQLPATGAYVVALPMKIKNGSGAPLRIVALVKD</sequence>
<keyword evidence="1" id="KW-0732">Signal</keyword>
<dbReference type="Gene3D" id="3.50.30.50">
    <property type="entry name" value="Putative cyclase"/>
    <property type="match status" value="1"/>
</dbReference>
<dbReference type="PANTHER" id="PTHR31118:SF12">
    <property type="entry name" value="CYCLASE-LIKE PROTEIN 2"/>
    <property type="match status" value="1"/>
</dbReference>
<reference evidence="2 3" key="1">
    <citation type="submission" date="2017-05" db="EMBL/GenBank/DDBJ databases">
        <authorList>
            <person name="Varghese N."/>
            <person name="Submissions S."/>
        </authorList>
    </citation>
    <scope>NUCLEOTIDE SEQUENCE [LARGE SCALE GENOMIC DNA]</scope>
    <source>
        <strain evidence="2 3">DSM 21985</strain>
    </source>
</reference>
<dbReference type="EMBL" id="FXTP01000008">
    <property type="protein sequence ID" value="SMO69559.1"/>
    <property type="molecule type" value="Genomic_DNA"/>
</dbReference>
<accession>A0A521DD08</accession>
<evidence type="ECO:0000313" key="2">
    <source>
        <dbReference type="EMBL" id="SMO69559.1"/>
    </source>
</evidence>
<dbReference type="Pfam" id="PF04199">
    <property type="entry name" value="Cyclase"/>
    <property type="match status" value="1"/>
</dbReference>
<dbReference type="GO" id="GO:0019441">
    <property type="term" value="P:L-tryptophan catabolic process to kynurenine"/>
    <property type="evidence" value="ECO:0007669"/>
    <property type="project" value="InterPro"/>
</dbReference>
<feature type="signal peptide" evidence="1">
    <location>
        <begin position="1"/>
        <end position="24"/>
    </location>
</feature>
<feature type="chain" id="PRO_5021734662" evidence="1">
    <location>
        <begin position="25"/>
        <end position="266"/>
    </location>
</feature>
<proteinExistence type="predicted"/>
<name>A0A521DD08_9BACT</name>
<dbReference type="InterPro" id="IPR037175">
    <property type="entry name" value="KFase_sf"/>
</dbReference>
<dbReference type="SUPFAM" id="SSF102198">
    <property type="entry name" value="Putative cyclase"/>
    <property type="match status" value="1"/>
</dbReference>
<dbReference type="AlphaFoldDB" id="A0A521DD08"/>